<dbReference type="SMART" id="SM00909">
    <property type="entry name" value="Germane"/>
    <property type="match status" value="1"/>
</dbReference>
<dbReference type="InterPro" id="IPR006311">
    <property type="entry name" value="TAT_signal"/>
</dbReference>
<feature type="signal peptide" evidence="7">
    <location>
        <begin position="1"/>
        <end position="34"/>
    </location>
</feature>
<proteinExistence type="inferred from homology"/>
<comment type="caution">
    <text evidence="9">The sequence shown here is derived from an EMBL/GenBank/DDBJ whole genome shotgun (WGS) entry which is preliminary data.</text>
</comment>
<dbReference type="RefSeq" id="WP_371831668.1">
    <property type="nucleotide sequence ID" value="NZ_JAFBBK010000001.1"/>
</dbReference>
<dbReference type="InterPro" id="IPR059026">
    <property type="entry name" value="LpqB_N"/>
</dbReference>
<dbReference type="HAMAP" id="MF_01373">
    <property type="entry name" value="LpqB_lipoprot"/>
    <property type="match status" value="1"/>
</dbReference>
<dbReference type="Proteomes" id="UP000703038">
    <property type="component" value="Unassembled WGS sequence"/>
</dbReference>
<keyword evidence="3 6" id="KW-0472">Membrane</keyword>
<dbReference type="Pfam" id="PF10647">
    <property type="entry name" value="Gmad1"/>
    <property type="match status" value="1"/>
</dbReference>
<evidence type="ECO:0000256" key="6">
    <source>
        <dbReference type="HAMAP-Rule" id="MF_01373"/>
    </source>
</evidence>
<dbReference type="InterPro" id="IPR018910">
    <property type="entry name" value="LpqB_C"/>
</dbReference>
<dbReference type="PROSITE" id="PS51257">
    <property type="entry name" value="PROKAR_LIPOPROTEIN"/>
    <property type="match status" value="1"/>
</dbReference>
<organism evidence="9 10">
    <name type="scientific">Rhodococcoides corynebacterioides</name>
    <dbReference type="NCBI Taxonomy" id="53972"/>
    <lineage>
        <taxon>Bacteria</taxon>
        <taxon>Bacillati</taxon>
        <taxon>Actinomycetota</taxon>
        <taxon>Actinomycetes</taxon>
        <taxon>Mycobacteriales</taxon>
        <taxon>Nocardiaceae</taxon>
        <taxon>Rhodococcoides</taxon>
    </lineage>
</organism>
<keyword evidence="1 6" id="KW-1003">Cell membrane</keyword>
<evidence type="ECO:0000256" key="5">
    <source>
        <dbReference type="ARBA" id="ARBA00023288"/>
    </source>
</evidence>
<name>A0ABS2KQP4_9NOCA</name>
<dbReference type="NCBIfam" id="NF010141">
    <property type="entry name" value="PRK13616.1"/>
    <property type="match status" value="1"/>
</dbReference>
<dbReference type="EMBL" id="JAFBBK010000001">
    <property type="protein sequence ID" value="MBM7414294.1"/>
    <property type="molecule type" value="Genomic_DNA"/>
</dbReference>
<evidence type="ECO:0000256" key="2">
    <source>
        <dbReference type="ARBA" id="ARBA00022729"/>
    </source>
</evidence>
<keyword evidence="2 6" id="KW-0732">Signal</keyword>
<comment type="similarity">
    <text evidence="6">Belongs to the LpqB lipoprotein family.</text>
</comment>
<evidence type="ECO:0000313" key="9">
    <source>
        <dbReference type="EMBL" id="MBM7414294.1"/>
    </source>
</evidence>
<evidence type="ECO:0000256" key="4">
    <source>
        <dbReference type="ARBA" id="ARBA00023139"/>
    </source>
</evidence>
<reference evidence="9 10" key="1">
    <citation type="submission" date="2021-01" db="EMBL/GenBank/DDBJ databases">
        <title>Genomics of switchgrass bacterial isolates.</title>
        <authorList>
            <person name="Shade A."/>
        </authorList>
    </citation>
    <scope>NUCLEOTIDE SEQUENCE [LARGE SCALE GENOMIC DNA]</scope>
    <source>
        <strain evidence="9 10">PvP111</strain>
    </source>
</reference>
<evidence type="ECO:0000256" key="7">
    <source>
        <dbReference type="SAM" id="SignalP"/>
    </source>
</evidence>
<evidence type="ECO:0000256" key="1">
    <source>
        <dbReference type="ARBA" id="ARBA00022475"/>
    </source>
</evidence>
<sequence length="594" mass="62115">MTDRTVPRRRAALVACVAALALVASGCASLPASSAPQAIGTVARGPVEQELPVPAAGREPNLLVRDFVKASTDPADDHAGARQFLTANAASEWNDAASVIVVDKVDVLEDSRSSDAAQYTIRANRVGQLDQGGQYRAEQGSFETRVTLAREDGEWRIDELPSGVVMDRTQFLTSYQRKSLYFVDPTGTELVPDQRWVNTTQDRMTETLTALLQAGPRLSLEPAVRNVFNGVTTAGPITKADGRTSAVGIGLGGVRIDFRGAGALDRATRELLAAQIIWTLAEAEVSGPYVLLADGAPLDPNYPDGWTTAEVAEFDPLAVTGADVGLHALRNGGLVRIGTDGVTPVPGYFGTVNNMRSISLSSDGTLVAAVSDTGRAAPQPPDALLIGSYGGNAFPVAEGGSITRPTWGPDRDAVWAVVDGTVVKRAVRDPATGQVSVVDVDSADIAELGGQITELRLSRDGVRAALIVDGAVYVAVVVRRADGSYALREPEAVANGLASAALSLDWSTGDTVVVARAATDIPIVQVAVDGSRLDGLPSRNLTAPVVSVDASASSTYVADSRAVFQIDDSDPASDRYWREVPGLTGSKSVPVLPG</sequence>
<keyword evidence="10" id="KW-1185">Reference proteome</keyword>
<feature type="chain" id="PRO_5046660600" description="Lipoprotein LpqB" evidence="7">
    <location>
        <begin position="35"/>
        <end position="594"/>
    </location>
</feature>
<dbReference type="Pfam" id="PF10646">
    <property type="entry name" value="Germane"/>
    <property type="match status" value="1"/>
</dbReference>
<evidence type="ECO:0000256" key="3">
    <source>
        <dbReference type="ARBA" id="ARBA00023136"/>
    </source>
</evidence>
<keyword evidence="4 6" id="KW-0564">Palmitate</keyword>
<feature type="domain" description="GerMN" evidence="8">
    <location>
        <begin position="204"/>
        <end position="302"/>
    </location>
</feature>
<comment type="subcellular location">
    <subcellularLocation>
        <location evidence="6">Cell membrane</location>
        <topology evidence="6">Lipid-anchor</topology>
    </subcellularLocation>
</comment>
<evidence type="ECO:0000313" key="10">
    <source>
        <dbReference type="Proteomes" id="UP000703038"/>
    </source>
</evidence>
<dbReference type="Pfam" id="PF25976">
    <property type="entry name" value="LpqB_N"/>
    <property type="match status" value="1"/>
</dbReference>
<protein>
    <recommendedName>
        <fullName evidence="6">Lipoprotein LpqB</fullName>
    </recommendedName>
</protein>
<dbReference type="SUPFAM" id="SSF69322">
    <property type="entry name" value="Tricorn protease domain 2"/>
    <property type="match status" value="1"/>
</dbReference>
<keyword evidence="5 6" id="KW-0449">Lipoprotein</keyword>
<gene>
    <name evidence="6" type="primary">lpqB</name>
    <name evidence="9" type="ORF">JOE42_001027</name>
</gene>
<evidence type="ECO:0000259" key="8">
    <source>
        <dbReference type="SMART" id="SM00909"/>
    </source>
</evidence>
<accession>A0ABS2KQP4</accession>
<dbReference type="InterPro" id="IPR023959">
    <property type="entry name" value="LpqB"/>
</dbReference>
<dbReference type="InterPro" id="IPR019606">
    <property type="entry name" value="GerMN"/>
</dbReference>
<dbReference type="PROSITE" id="PS51318">
    <property type="entry name" value="TAT"/>
    <property type="match status" value="1"/>
</dbReference>